<dbReference type="Pfam" id="PF00431">
    <property type="entry name" value="CUB"/>
    <property type="match status" value="1"/>
</dbReference>
<organism evidence="5 6">
    <name type="scientific">Ditylenchus dipsaci</name>
    <dbReference type="NCBI Taxonomy" id="166011"/>
    <lineage>
        <taxon>Eukaryota</taxon>
        <taxon>Metazoa</taxon>
        <taxon>Ecdysozoa</taxon>
        <taxon>Nematoda</taxon>
        <taxon>Chromadorea</taxon>
        <taxon>Rhabditida</taxon>
        <taxon>Tylenchina</taxon>
        <taxon>Tylenchomorpha</taxon>
        <taxon>Sphaerularioidea</taxon>
        <taxon>Anguinidae</taxon>
        <taxon>Anguininae</taxon>
        <taxon>Ditylenchus</taxon>
    </lineage>
</organism>
<evidence type="ECO:0000256" key="2">
    <source>
        <dbReference type="PROSITE-ProRule" id="PRU00059"/>
    </source>
</evidence>
<evidence type="ECO:0000256" key="3">
    <source>
        <dbReference type="SAM" id="Phobius"/>
    </source>
</evidence>
<accession>A0A915DRB9</accession>
<dbReference type="Gene3D" id="2.60.120.290">
    <property type="entry name" value="Spermadhesin, CUB domain"/>
    <property type="match status" value="2"/>
</dbReference>
<evidence type="ECO:0000256" key="1">
    <source>
        <dbReference type="ARBA" id="ARBA00023157"/>
    </source>
</evidence>
<dbReference type="GO" id="GO:0005886">
    <property type="term" value="C:plasma membrane"/>
    <property type="evidence" value="ECO:0007669"/>
    <property type="project" value="TreeGrafter"/>
</dbReference>
<dbReference type="PANTHER" id="PTHR47537:SF2">
    <property type="entry name" value="CUBILIN"/>
    <property type="match status" value="1"/>
</dbReference>
<comment type="caution">
    <text evidence="2">Lacks conserved residue(s) required for the propagation of feature annotation.</text>
</comment>
<dbReference type="WBParaSite" id="jg22830">
    <property type="protein sequence ID" value="jg22830"/>
    <property type="gene ID" value="jg22830"/>
</dbReference>
<dbReference type="CDD" id="cd00041">
    <property type="entry name" value="CUB"/>
    <property type="match status" value="1"/>
</dbReference>
<reference evidence="6" key="1">
    <citation type="submission" date="2022-11" db="UniProtKB">
        <authorList>
            <consortium name="WormBaseParasite"/>
        </authorList>
    </citation>
    <scope>IDENTIFICATION</scope>
</reference>
<dbReference type="AlphaFoldDB" id="A0A915DRB9"/>
<keyword evidence="3" id="KW-0472">Membrane</keyword>
<dbReference type="PANTHER" id="PTHR47537">
    <property type="entry name" value="CUBILIN"/>
    <property type="match status" value="1"/>
</dbReference>
<dbReference type="Proteomes" id="UP000887574">
    <property type="component" value="Unplaced"/>
</dbReference>
<dbReference type="InterPro" id="IPR053207">
    <property type="entry name" value="Non-NMDA_GluR_Accessory"/>
</dbReference>
<dbReference type="InterPro" id="IPR000859">
    <property type="entry name" value="CUB_dom"/>
</dbReference>
<sequence>MLLLTKDYRNGIIIWRTNFVIGIWVFAVFNSVTSNKSKTALSLASPGAVRAARQSGAPGSVQCPVRIISTRVHQPSTSSESDPLNPEFGEFEGEALPNYGENIHPWPHNNSGMLSNEHVQLIFHRFRLYTEKGVWQNVSSLRCEQEDHITAHVLVGSRMSKIYDFCGRELPPQLMSTKNLLTLDYVVRSFGRGRMPVQPTAHEYDYETDYGFLLEYRFLLDYGEQPAEVIKSPNQTCGFMFNGTVKTSGKIWSPNYPGFYPRNLDCQYVFHGLETQIVLINFEYFDVEGFGQCEESTHSDYVLFSNYMTLDRTNRRYCDGMRPPRAAIASESNYFRMQFRTNDMFDGTGFYAHYQFLDEQISQKKRAKFTASSNKAVPTVANEWKTAATSAAIALFDPSSEYLSSSPIPLLSLVIAGGNS</sequence>
<dbReference type="PROSITE" id="PS01180">
    <property type="entry name" value="CUB"/>
    <property type="match status" value="1"/>
</dbReference>
<proteinExistence type="predicted"/>
<name>A0A915DRB9_9BILA</name>
<evidence type="ECO:0000313" key="5">
    <source>
        <dbReference type="Proteomes" id="UP000887574"/>
    </source>
</evidence>
<dbReference type="InterPro" id="IPR035914">
    <property type="entry name" value="Sperma_CUB_dom_sf"/>
</dbReference>
<feature type="transmembrane region" description="Helical" evidence="3">
    <location>
        <begin position="12"/>
        <end position="32"/>
    </location>
</feature>
<keyword evidence="3" id="KW-1133">Transmembrane helix</keyword>
<protein>
    <submittedName>
        <fullName evidence="6">CUB domain-containing protein</fullName>
    </submittedName>
</protein>
<dbReference type="SUPFAM" id="SSF49854">
    <property type="entry name" value="Spermadhesin, CUB domain"/>
    <property type="match status" value="1"/>
</dbReference>
<dbReference type="SMART" id="SM00042">
    <property type="entry name" value="CUB"/>
    <property type="match status" value="1"/>
</dbReference>
<feature type="domain" description="CUB" evidence="4">
    <location>
        <begin position="237"/>
        <end position="357"/>
    </location>
</feature>
<dbReference type="FunFam" id="2.60.120.290:FF:000058">
    <property type="entry name" value="CUB domaincontaining protein"/>
    <property type="match status" value="1"/>
</dbReference>
<keyword evidence="5" id="KW-1185">Reference proteome</keyword>
<evidence type="ECO:0000313" key="6">
    <source>
        <dbReference type="WBParaSite" id="jg22830"/>
    </source>
</evidence>
<keyword evidence="1" id="KW-1015">Disulfide bond</keyword>
<keyword evidence="3" id="KW-0812">Transmembrane</keyword>
<evidence type="ECO:0000259" key="4">
    <source>
        <dbReference type="PROSITE" id="PS01180"/>
    </source>
</evidence>